<proteinExistence type="predicted"/>
<sequence length="57" mass="6471">MQPLPLNDPGSERAIASSPSRFKKGELNELENLWTALSDETAKNSRELTLFFDVYNE</sequence>
<dbReference type="Proteomes" id="UP000054928">
    <property type="component" value="Unassembled WGS sequence"/>
</dbReference>
<dbReference type="EMBL" id="CCYD01000252">
    <property type="protein sequence ID" value="CEG36941.1"/>
    <property type="molecule type" value="Genomic_DNA"/>
</dbReference>
<reference evidence="2" key="1">
    <citation type="submission" date="2014-09" db="EMBL/GenBank/DDBJ databases">
        <authorList>
            <person name="Sharma Rahul"/>
            <person name="Thines Marco"/>
        </authorList>
    </citation>
    <scope>NUCLEOTIDE SEQUENCE [LARGE SCALE GENOMIC DNA]</scope>
</reference>
<dbReference type="RefSeq" id="XP_024573310.1">
    <property type="nucleotide sequence ID" value="XM_024722210.1"/>
</dbReference>
<dbReference type="GeneID" id="36399246"/>
<keyword evidence="2" id="KW-1185">Reference proteome</keyword>
<evidence type="ECO:0000313" key="1">
    <source>
        <dbReference type="EMBL" id="CEG36941.1"/>
    </source>
</evidence>
<protein>
    <submittedName>
        <fullName evidence="1">Uncharacterized protein</fullName>
    </submittedName>
</protein>
<name>A0A0P1A9F6_PLAHL</name>
<accession>A0A0P1A9F6</accession>
<dbReference type="AlphaFoldDB" id="A0A0P1A9F6"/>
<evidence type="ECO:0000313" key="2">
    <source>
        <dbReference type="Proteomes" id="UP000054928"/>
    </source>
</evidence>
<organism evidence="1 2">
    <name type="scientific">Plasmopara halstedii</name>
    <name type="common">Downy mildew of sunflower</name>
    <dbReference type="NCBI Taxonomy" id="4781"/>
    <lineage>
        <taxon>Eukaryota</taxon>
        <taxon>Sar</taxon>
        <taxon>Stramenopiles</taxon>
        <taxon>Oomycota</taxon>
        <taxon>Peronosporomycetes</taxon>
        <taxon>Peronosporales</taxon>
        <taxon>Peronosporaceae</taxon>
        <taxon>Plasmopara</taxon>
    </lineage>
</organism>